<keyword evidence="2" id="KW-0472">Membrane</keyword>
<dbReference type="PANTHER" id="PTHR34558:SF4">
    <property type="entry name" value="TRANSMEMBRANE PROTEIN"/>
    <property type="match status" value="1"/>
</dbReference>
<dbReference type="PANTHER" id="PTHR34558">
    <property type="entry name" value="EXPRESSED PROTEIN"/>
    <property type="match status" value="1"/>
</dbReference>
<organism evidence="3 4">
    <name type="scientific">Cynara cardunculus var. scolymus</name>
    <name type="common">Globe artichoke</name>
    <name type="synonym">Cynara scolymus</name>
    <dbReference type="NCBI Taxonomy" id="59895"/>
    <lineage>
        <taxon>Eukaryota</taxon>
        <taxon>Viridiplantae</taxon>
        <taxon>Streptophyta</taxon>
        <taxon>Embryophyta</taxon>
        <taxon>Tracheophyta</taxon>
        <taxon>Spermatophyta</taxon>
        <taxon>Magnoliopsida</taxon>
        <taxon>eudicotyledons</taxon>
        <taxon>Gunneridae</taxon>
        <taxon>Pentapetalae</taxon>
        <taxon>asterids</taxon>
        <taxon>campanulids</taxon>
        <taxon>Asterales</taxon>
        <taxon>Asteraceae</taxon>
        <taxon>Carduoideae</taxon>
        <taxon>Cardueae</taxon>
        <taxon>Carduinae</taxon>
        <taxon>Cynara</taxon>
    </lineage>
</organism>
<dbReference type="Gramene" id="KVH95960">
    <property type="protein sequence ID" value="KVH95960"/>
    <property type="gene ID" value="Ccrd_001961"/>
</dbReference>
<dbReference type="STRING" id="59895.A0A103XS96"/>
<gene>
    <name evidence="3" type="ORF">Ccrd_001961</name>
</gene>
<feature type="region of interest" description="Disordered" evidence="1">
    <location>
        <begin position="42"/>
        <end position="85"/>
    </location>
</feature>
<accession>A0A103XS96</accession>
<keyword evidence="2" id="KW-1133">Transmembrane helix</keyword>
<name>A0A103XS96_CYNCS</name>
<dbReference type="OMA" id="SHHAGHR"/>
<feature type="compositionally biased region" description="Low complexity" evidence="1">
    <location>
        <begin position="42"/>
        <end position="57"/>
    </location>
</feature>
<sequence length="116" mass="12695">MARFKTVLFCFLFTGIFIFRPISARTVHLSIRPELELDQPLSAHAPESLSSEPAESPVGSDRDGSLGETVHSEKHHHSSDRSVAGGGIIIGGLATVTFAAVYCYIRVTRRKEGENR</sequence>
<evidence type="ECO:0000256" key="2">
    <source>
        <dbReference type="SAM" id="Phobius"/>
    </source>
</evidence>
<dbReference type="Proteomes" id="UP000243975">
    <property type="component" value="Unassembled WGS sequence"/>
</dbReference>
<evidence type="ECO:0000256" key="1">
    <source>
        <dbReference type="SAM" id="MobiDB-lite"/>
    </source>
</evidence>
<protein>
    <recommendedName>
        <fullName evidence="5">Transmembrane protein</fullName>
    </recommendedName>
</protein>
<reference evidence="3 4" key="1">
    <citation type="journal article" date="2016" name="Sci. Rep.">
        <title>The genome sequence of the outbreeding globe artichoke constructed de novo incorporating a phase-aware low-pass sequencing strategy of F1 progeny.</title>
        <authorList>
            <person name="Scaglione D."/>
            <person name="Reyes-Chin-Wo S."/>
            <person name="Acquadro A."/>
            <person name="Froenicke L."/>
            <person name="Portis E."/>
            <person name="Beitel C."/>
            <person name="Tirone M."/>
            <person name="Mauro R."/>
            <person name="Lo Monaco A."/>
            <person name="Mauromicale G."/>
            <person name="Faccioli P."/>
            <person name="Cattivelli L."/>
            <person name="Rieseberg L."/>
            <person name="Michelmore R."/>
            <person name="Lanteri S."/>
        </authorList>
    </citation>
    <scope>NUCLEOTIDE SEQUENCE [LARGE SCALE GENOMIC DNA]</scope>
    <source>
        <strain evidence="3">2C</strain>
    </source>
</reference>
<evidence type="ECO:0000313" key="4">
    <source>
        <dbReference type="Proteomes" id="UP000243975"/>
    </source>
</evidence>
<keyword evidence="2" id="KW-0812">Transmembrane</keyword>
<keyword evidence="4" id="KW-1185">Reference proteome</keyword>
<comment type="caution">
    <text evidence="3">The sequence shown here is derived from an EMBL/GenBank/DDBJ whole genome shotgun (WGS) entry which is preliminary data.</text>
</comment>
<feature type="transmembrane region" description="Helical" evidence="2">
    <location>
        <begin position="83"/>
        <end position="105"/>
    </location>
</feature>
<dbReference type="AlphaFoldDB" id="A0A103XS96"/>
<proteinExistence type="predicted"/>
<evidence type="ECO:0008006" key="5">
    <source>
        <dbReference type="Google" id="ProtNLM"/>
    </source>
</evidence>
<evidence type="ECO:0000313" key="3">
    <source>
        <dbReference type="EMBL" id="KVH95960.1"/>
    </source>
</evidence>
<dbReference type="EMBL" id="LEKV01004367">
    <property type="protein sequence ID" value="KVH95960.1"/>
    <property type="molecule type" value="Genomic_DNA"/>
</dbReference>